<evidence type="ECO:0000313" key="1">
    <source>
        <dbReference type="EMBL" id="JAH79493.1"/>
    </source>
</evidence>
<dbReference type="AlphaFoldDB" id="A0A0E9VQG2"/>
<sequence>MCWIPKILPSKIYSMSWLEFVRLIMTCSGHMRQS</sequence>
<reference evidence="1" key="1">
    <citation type="submission" date="2014-11" db="EMBL/GenBank/DDBJ databases">
        <authorList>
            <person name="Amaro Gonzalez C."/>
        </authorList>
    </citation>
    <scope>NUCLEOTIDE SEQUENCE</scope>
</reference>
<name>A0A0E9VQG2_ANGAN</name>
<organism evidence="1">
    <name type="scientific">Anguilla anguilla</name>
    <name type="common">European freshwater eel</name>
    <name type="synonym">Muraena anguilla</name>
    <dbReference type="NCBI Taxonomy" id="7936"/>
    <lineage>
        <taxon>Eukaryota</taxon>
        <taxon>Metazoa</taxon>
        <taxon>Chordata</taxon>
        <taxon>Craniata</taxon>
        <taxon>Vertebrata</taxon>
        <taxon>Euteleostomi</taxon>
        <taxon>Actinopterygii</taxon>
        <taxon>Neopterygii</taxon>
        <taxon>Teleostei</taxon>
        <taxon>Anguilliformes</taxon>
        <taxon>Anguillidae</taxon>
        <taxon>Anguilla</taxon>
    </lineage>
</organism>
<accession>A0A0E9VQG2</accession>
<proteinExistence type="predicted"/>
<reference evidence="1" key="2">
    <citation type="journal article" date="2015" name="Fish Shellfish Immunol.">
        <title>Early steps in the European eel (Anguilla anguilla)-Vibrio vulnificus interaction in the gills: Role of the RtxA13 toxin.</title>
        <authorList>
            <person name="Callol A."/>
            <person name="Pajuelo D."/>
            <person name="Ebbesson L."/>
            <person name="Teles M."/>
            <person name="MacKenzie S."/>
            <person name="Amaro C."/>
        </authorList>
    </citation>
    <scope>NUCLEOTIDE SEQUENCE</scope>
</reference>
<dbReference type="EMBL" id="GBXM01029084">
    <property type="protein sequence ID" value="JAH79493.1"/>
    <property type="molecule type" value="Transcribed_RNA"/>
</dbReference>
<protein>
    <submittedName>
        <fullName evidence="1">Uncharacterized protein</fullName>
    </submittedName>
</protein>